<reference evidence="1 2" key="1">
    <citation type="submission" date="2018-06" db="EMBL/GenBank/DDBJ databases">
        <title>A transcriptomic atlas of mushroom development highlights an independent origin of complex multicellularity.</title>
        <authorList>
            <consortium name="DOE Joint Genome Institute"/>
            <person name="Krizsan K."/>
            <person name="Almasi E."/>
            <person name="Merenyi Z."/>
            <person name="Sahu N."/>
            <person name="Viragh M."/>
            <person name="Koszo T."/>
            <person name="Mondo S."/>
            <person name="Kiss B."/>
            <person name="Balint B."/>
            <person name="Kues U."/>
            <person name="Barry K."/>
            <person name="Hegedus J.C."/>
            <person name="Henrissat B."/>
            <person name="Johnson J."/>
            <person name="Lipzen A."/>
            <person name="Ohm R."/>
            <person name="Nagy I."/>
            <person name="Pangilinan J."/>
            <person name="Yan J."/>
            <person name="Xiong Y."/>
            <person name="Grigoriev I.V."/>
            <person name="Hibbett D.S."/>
            <person name="Nagy L.G."/>
        </authorList>
    </citation>
    <scope>NUCLEOTIDE SEQUENCE [LARGE SCALE GENOMIC DNA]</scope>
    <source>
        <strain evidence="1 2">SZMC22713</strain>
    </source>
</reference>
<dbReference type="EMBL" id="ML170229">
    <property type="protein sequence ID" value="TDL17029.1"/>
    <property type="molecule type" value="Genomic_DNA"/>
</dbReference>
<evidence type="ECO:0000313" key="1">
    <source>
        <dbReference type="EMBL" id="TDL17029.1"/>
    </source>
</evidence>
<proteinExistence type="predicted"/>
<accession>A0A4Y7PR24</accession>
<keyword evidence="2" id="KW-1185">Reference proteome</keyword>
<evidence type="ECO:0000313" key="2">
    <source>
        <dbReference type="Proteomes" id="UP000294933"/>
    </source>
</evidence>
<dbReference type="Proteomes" id="UP000294933">
    <property type="component" value="Unassembled WGS sequence"/>
</dbReference>
<dbReference type="AlphaFoldDB" id="A0A4Y7PR24"/>
<sequence>TSTPLSIVEEKTAIKSIEYLCNQRVGPAMFTLNTIPAQPSTIKYRSFVNVQALHGMCNAPFMWECNGGGHARIAGSGRRKKFNIGCFSVLFCKSAYWHVKQIENKMKKMSPGVQNIGGCVERQLKGGTRAFEQLQTTQECLNHLEMAINAGHTIADNNLLTFVWICEWCGETAWTGCLATVYAWADVMVQPVDSAWLLAVMG</sequence>
<name>A0A4Y7PR24_9AGAM</name>
<feature type="non-terminal residue" evidence="1">
    <location>
        <position position="1"/>
    </location>
</feature>
<dbReference type="VEuPathDB" id="FungiDB:BD410DRAFT_807620"/>
<protein>
    <submittedName>
        <fullName evidence="1">Uncharacterized protein</fullName>
    </submittedName>
</protein>
<gene>
    <name evidence="1" type="ORF">BD410DRAFT_807620</name>
</gene>
<organism evidence="1 2">
    <name type="scientific">Rickenella mellea</name>
    <dbReference type="NCBI Taxonomy" id="50990"/>
    <lineage>
        <taxon>Eukaryota</taxon>
        <taxon>Fungi</taxon>
        <taxon>Dikarya</taxon>
        <taxon>Basidiomycota</taxon>
        <taxon>Agaricomycotina</taxon>
        <taxon>Agaricomycetes</taxon>
        <taxon>Hymenochaetales</taxon>
        <taxon>Rickenellaceae</taxon>
        <taxon>Rickenella</taxon>
    </lineage>
</organism>